<gene>
    <name evidence="1" type="ORF">CRENBAI_021285</name>
</gene>
<protein>
    <submittedName>
        <fullName evidence="1">Uncharacterized protein</fullName>
    </submittedName>
</protein>
<dbReference type="Proteomes" id="UP001311232">
    <property type="component" value="Unassembled WGS sequence"/>
</dbReference>
<reference evidence="1 2" key="1">
    <citation type="submission" date="2021-06" db="EMBL/GenBank/DDBJ databases">
        <authorList>
            <person name="Palmer J.M."/>
        </authorList>
    </citation>
    <scope>NUCLEOTIDE SEQUENCE [LARGE SCALE GENOMIC DNA]</scope>
    <source>
        <strain evidence="1 2">MEX-2019</strain>
        <tissue evidence="1">Muscle</tissue>
    </source>
</reference>
<sequence>MCKSESERLHPKKWSGLQRTSGQFRESAVTSAFLRTCLLSQHTFLKSARARLIKDRARSTKELILLCDSMPVTESLSRMLPQLSRPDPTISGTNEGIIIGQTFIPLTHHDIPPLFEHYAELRTVKDFSE</sequence>
<keyword evidence="2" id="KW-1185">Reference proteome</keyword>
<organism evidence="1 2">
    <name type="scientific">Crenichthys baileyi</name>
    <name type="common">White River springfish</name>
    <dbReference type="NCBI Taxonomy" id="28760"/>
    <lineage>
        <taxon>Eukaryota</taxon>
        <taxon>Metazoa</taxon>
        <taxon>Chordata</taxon>
        <taxon>Craniata</taxon>
        <taxon>Vertebrata</taxon>
        <taxon>Euteleostomi</taxon>
        <taxon>Actinopterygii</taxon>
        <taxon>Neopterygii</taxon>
        <taxon>Teleostei</taxon>
        <taxon>Neoteleostei</taxon>
        <taxon>Acanthomorphata</taxon>
        <taxon>Ovalentaria</taxon>
        <taxon>Atherinomorphae</taxon>
        <taxon>Cyprinodontiformes</taxon>
        <taxon>Goodeidae</taxon>
        <taxon>Crenichthys</taxon>
    </lineage>
</organism>
<proteinExistence type="predicted"/>
<name>A0AAV9RQ68_9TELE</name>
<accession>A0AAV9RQ68</accession>
<dbReference type="EMBL" id="JAHHUM010001499">
    <property type="protein sequence ID" value="KAK5611151.1"/>
    <property type="molecule type" value="Genomic_DNA"/>
</dbReference>
<evidence type="ECO:0000313" key="2">
    <source>
        <dbReference type="Proteomes" id="UP001311232"/>
    </source>
</evidence>
<comment type="caution">
    <text evidence="1">The sequence shown here is derived from an EMBL/GenBank/DDBJ whole genome shotgun (WGS) entry which is preliminary data.</text>
</comment>
<evidence type="ECO:0000313" key="1">
    <source>
        <dbReference type="EMBL" id="KAK5611151.1"/>
    </source>
</evidence>
<dbReference type="AlphaFoldDB" id="A0AAV9RQ68"/>